<feature type="binding site" evidence="7">
    <location>
        <position position="129"/>
    </location>
    <ligand>
        <name>FMN</name>
        <dbReference type="ChEBI" id="CHEBI:58210"/>
    </ligand>
</feature>
<comment type="cofactor">
    <cofactor evidence="1">
        <name>FMN</name>
        <dbReference type="ChEBI" id="CHEBI:58210"/>
    </cofactor>
</comment>
<keyword evidence="3 7" id="KW-0288">FMN</keyword>
<dbReference type="PROSITE" id="PS00557">
    <property type="entry name" value="FMN_HYDROXY_ACID_DH_1"/>
    <property type="match status" value="1"/>
</dbReference>
<comment type="similarity">
    <text evidence="5">Belongs to the FMN-dependent alpha-hydroxy acid dehydrogenase family.</text>
</comment>
<dbReference type="InterPro" id="IPR037396">
    <property type="entry name" value="FMN_HAD"/>
</dbReference>
<dbReference type="GO" id="GO:0004459">
    <property type="term" value="F:L-lactate dehydrogenase (NAD+) activity"/>
    <property type="evidence" value="ECO:0007669"/>
    <property type="project" value="TreeGrafter"/>
</dbReference>
<dbReference type="InterPro" id="IPR013785">
    <property type="entry name" value="Aldolase_TIM"/>
</dbReference>
<evidence type="ECO:0000256" key="6">
    <source>
        <dbReference type="PIRSR" id="PIRSR000138-1"/>
    </source>
</evidence>
<keyword evidence="2 7" id="KW-0285">Flavoprotein</keyword>
<feature type="binding site" evidence="7">
    <location>
        <position position="156"/>
    </location>
    <ligand>
        <name>FMN</name>
        <dbReference type="ChEBI" id="CHEBI:58210"/>
    </ligand>
</feature>
<feature type="binding site" evidence="7">
    <location>
        <position position="131"/>
    </location>
    <ligand>
        <name>glyoxylate</name>
        <dbReference type="ChEBI" id="CHEBI:36655"/>
    </ligand>
</feature>
<proteinExistence type="inferred from homology"/>
<evidence type="ECO:0000259" key="8">
    <source>
        <dbReference type="PROSITE" id="PS51349"/>
    </source>
</evidence>
<sequence length="398" mass="43653">MSMKPVNVEDYRILAQSRLPKIIFDYLEGGAEDEIGMKHNREVFERYRLMPRRLVDVSRRDSGIELFGRHQSAPFMIGPTGLNGALWPKGDLLLARAAGRAGIPFVLSTASNASIEEVAAASKADLWFQLYIVQRKLAEQMVRRAEAAGYSTLVLTTDVGVNGNRERDLRNNFGLRMRYTPGLIYDGVTHPRWSFGFMLSGMPQLGNFVTADSSDGEIQATVMSRQMDSSFNWDDFSWLRKLWPRKLLVKGIMRPDDAERCISAGADGVILSNHGARQLDAAVSPLDVLAESRARISAPILIDSGYRRGTDIVKALALGANAVVLGRATLYGLAAAGEAGVDHVLRLLKDEVDRTLAQIGCPSIGQLSPDYVMADGSMPATAPRRSVGMDLLERQTNG</sequence>
<dbReference type="PROSITE" id="PS51349">
    <property type="entry name" value="FMN_HYDROXY_ACID_DH_2"/>
    <property type="match status" value="1"/>
</dbReference>
<feature type="binding site" evidence="7">
    <location>
        <begin position="326"/>
        <end position="327"/>
    </location>
    <ligand>
        <name>FMN</name>
        <dbReference type="ChEBI" id="CHEBI:58210"/>
    </ligand>
</feature>
<feature type="binding site" evidence="7">
    <location>
        <begin position="79"/>
        <end position="81"/>
    </location>
    <ligand>
        <name>FMN</name>
        <dbReference type="ChEBI" id="CHEBI:58210"/>
    </ligand>
</feature>
<evidence type="ECO:0000256" key="2">
    <source>
        <dbReference type="ARBA" id="ARBA00022630"/>
    </source>
</evidence>
<evidence type="ECO:0000256" key="4">
    <source>
        <dbReference type="ARBA" id="ARBA00023002"/>
    </source>
</evidence>
<organism evidence="9 10">
    <name type="scientific">Bradyrhizobium erythrophlei</name>
    <dbReference type="NCBI Taxonomy" id="1437360"/>
    <lineage>
        <taxon>Bacteria</taxon>
        <taxon>Pseudomonadati</taxon>
        <taxon>Pseudomonadota</taxon>
        <taxon>Alphaproteobacteria</taxon>
        <taxon>Hyphomicrobiales</taxon>
        <taxon>Nitrobacteraceae</taxon>
        <taxon>Bradyrhizobium</taxon>
    </lineage>
</organism>
<feature type="binding site" evidence="7">
    <location>
        <position position="274"/>
    </location>
    <ligand>
        <name>glyoxylate</name>
        <dbReference type="ChEBI" id="CHEBI:36655"/>
    </ligand>
</feature>
<gene>
    <name evidence="9" type="ORF">SAMN05444169_5393</name>
</gene>
<evidence type="ECO:0000256" key="3">
    <source>
        <dbReference type="ARBA" id="ARBA00022643"/>
    </source>
</evidence>
<dbReference type="FunFam" id="3.20.20.70:FF:000029">
    <property type="entry name" value="L-lactate dehydrogenase"/>
    <property type="match status" value="1"/>
</dbReference>
<evidence type="ECO:0000256" key="1">
    <source>
        <dbReference type="ARBA" id="ARBA00001917"/>
    </source>
</evidence>
<name>A0A1M5PPZ1_9BRAD</name>
<feature type="binding site" evidence="7">
    <location>
        <position position="26"/>
    </location>
    <ligand>
        <name>glyoxylate</name>
        <dbReference type="ChEBI" id="CHEBI:36655"/>
    </ligand>
</feature>
<feature type="binding site" evidence="7">
    <location>
        <position position="272"/>
    </location>
    <ligand>
        <name>FMN</name>
        <dbReference type="ChEBI" id="CHEBI:58210"/>
    </ligand>
</feature>
<feature type="binding site" evidence="7">
    <location>
        <begin position="303"/>
        <end position="307"/>
    </location>
    <ligand>
        <name>FMN</name>
        <dbReference type="ChEBI" id="CHEBI:58210"/>
    </ligand>
</feature>
<feature type="binding site" evidence="7">
    <location>
        <position position="250"/>
    </location>
    <ligand>
        <name>FMN</name>
        <dbReference type="ChEBI" id="CHEBI:58210"/>
    </ligand>
</feature>
<dbReference type="GO" id="GO:0005886">
    <property type="term" value="C:plasma membrane"/>
    <property type="evidence" value="ECO:0007669"/>
    <property type="project" value="TreeGrafter"/>
</dbReference>
<dbReference type="PANTHER" id="PTHR10578:SF107">
    <property type="entry name" value="2-HYDROXYACID OXIDASE 1"/>
    <property type="match status" value="1"/>
</dbReference>
<dbReference type="Gene3D" id="3.20.20.70">
    <property type="entry name" value="Aldolase class I"/>
    <property type="match status" value="1"/>
</dbReference>
<dbReference type="Proteomes" id="UP000190675">
    <property type="component" value="Chromosome I"/>
</dbReference>
<dbReference type="OrthoDB" id="9770452at2"/>
<dbReference type="AlphaFoldDB" id="A0A1M5PPZ1"/>
<feature type="binding site" evidence="7">
    <location>
        <position position="108"/>
    </location>
    <ligand>
        <name>FMN</name>
        <dbReference type="ChEBI" id="CHEBI:58210"/>
    </ligand>
</feature>
<accession>A0A1M5PPZ1</accession>
<evidence type="ECO:0000256" key="5">
    <source>
        <dbReference type="ARBA" id="ARBA00024042"/>
    </source>
</evidence>
<reference evidence="9 10" key="1">
    <citation type="submission" date="2016-11" db="EMBL/GenBank/DDBJ databases">
        <authorList>
            <person name="Jaros S."/>
            <person name="Januszkiewicz K."/>
            <person name="Wedrychowicz H."/>
        </authorList>
    </citation>
    <scope>NUCLEOTIDE SEQUENCE [LARGE SCALE GENOMIC DNA]</scope>
    <source>
        <strain evidence="9 10">GAS242</strain>
    </source>
</reference>
<dbReference type="InterPro" id="IPR000262">
    <property type="entry name" value="FMN-dep_DH"/>
</dbReference>
<evidence type="ECO:0000313" key="10">
    <source>
        <dbReference type="Proteomes" id="UP000190675"/>
    </source>
</evidence>
<feature type="domain" description="FMN hydroxy acid dehydrogenase" evidence="8">
    <location>
        <begin position="1"/>
        <end position="377"/>
    </location>
</feature>
<dbReference type="GO" id="GO:0010181">
    <property type="term" value="F:FMN binding"/>
    <property type="evidence" value="ECO:0007669"/>
    <property type="project" value="InterPro"/>
</dbReference>
<protein>
    <submittedName>
        <fullName evidence="9">(S)-mandelate dehydrogenase</fullName>
    </submittedName>
</protein>
<evidence type="ECO:0000256" key="7">
    <source>
        <dbReference type="PIRSR" id="PIRSR000138-2"/>
    </source>
</evidence>
<dbReference type="Pfam" id="PF01070">
    <property type="entry name" value="FMN_dh"/>
    <property type="match status" value="1"/>
</dbReference>
<feature type="binding site" evidence="7">
    <location>
        <position position="277"/>
    </location>
    <ligand>
        <name>glyoxylate</name>
        <dbReference type="ChEBI" id="CHEBI:36655"/>
    </ligand>
</feature>
<dbReference type="EMBL" id="LT670818">
    <property type="protein sequence ID" value="SHH03812.1"/>
    <property type="molecule type" value="Genomic_DNA"/>
</dbReference>
<keyword evidence="4" id="KW-0560">Oxidoreductase</keyword>
<feature type="binding site" evidence="7">
    <location>
        <position position="165"/>
    </location>
    <ligand>
        <name>glyoxylate</name>
        <dbReference type="ChEBI" id="CHEBI:36655"/>
    </ligand>
</feature>
<dbReference type="PANTHER" id="PTHR10578">
    <property type="entry name" value="S -2-HYDROXY-ACID OXIDASE-RELATED"/>
    <property type="match status" value="1"/>
</dbReference>
<dbReference type="InterPro" id="IPR008259">
    <property type="entry name" value="FMN_hydac_DH_AS"/>
</dbReference>
<dbReference type="RefSeq" id="WP_079568563.1">
    <property type="nucleotide sequence ID" value="NZ_LT670818.1"/>
</dbReference>
<dbReference type="PIRSF" id="PIRSF000138">
    <property type="entry name" value="Al-hdrx_acd_dh"/>
    <property type="match status" value="1"/>
</dbReference>
<evidence type="ECO:0000313" key="9">
    <source>
        <dbReference type="EMBL" id="SHH03812.1"/>
    </source>
</evidence>
<dbReference type="InterPro" id="IPR012133">
    <property type="entry name" value="Alpha-hydoxy_acid_DH_FMN"/>
</dbReference>
<feature type="active site" description="Proton acceptor" evidence="6">
    <location>
        <position position="274"/>
    </location>
</feature>
<dbReference type="SUPFAM" id="SSF51395">
    <property type="entry name" value="FMN-linked oxidoreductases"/>
    <property type="match status" value="1"/>
</dbReference>
<dbReference type="GO" id="GO:0009060">
    <property type="term" value="P:aerobic respiration"/>
    <property type="evidence" value="ECO:0007669"/>
    <property type="project" value="TreeGrafter"/>
</dbReference>